<feature type="compositionally biased region" description="Acidic residues" evidence="10">
    <location>
        <begin position="121"/>
        <end position="138"/>
    </location>
</feature>
<evidence type="ECO:0000256" key="4">
    <source>
        <dbReference type="ARBA" id="ARBA00022603"/>
    </source>
</evidence>
<evidence type="ECO:0000256" key="10">
    <source>
        <dbReference type="SAM" id="MobiDB-lite"/>
    </source>
</evidence>
<feature type="binding site" evidence="9">
    <location>
        <position position="391"/>
    </location>
    <ligand>
        <name>S-adenosyl-L-methionine</name>
        <dbReference type="ChEBI" id="CHEBI:59789"/>
    </ligand>
</feature>
<accession>A0AAJ7SFQ1</accession>
<dbReference type="SUPFAM" id="SSF53335">
    <property type="entry name" value="S-adenosyl-L-methionine-dependent methyltransferases"/>
    <property type="match status" value="1"/>
</dbReference>
<gene>
    <name evidence="13" type="primary">LOC100903945</name>
</gene>
<dbReference type="AlphaFoldDB" id="A0AAJ7SFQ1"/>
<dbReference type="PROSITE" id="PS51686">
    <property type="entry name" value="SAM_MT_RSMB_NOP"/>
    <property type="match status" value="1"/>
</dbReference>
<proteinExistence type="inferred from homology"/>
<feature type="compositionally biased region" description="Basic and acidic residues" evidence="10">
    <location>
        <begin position="151"/>
        <end position="170"/>
    </location>
</feature>
<evidence type="ECO:0000313" key="12">
    <source>
        <dbReference type="Proteomes" id="UP000694867"/>
    </source>
</evidence>
<dbReference type="PRINTS" id="PR02008">
    <property type="entry name" value="RCMTFAMILY"/>
</dbReference>
<dbReference type="Proteomes" id="UP000694867">
    <property type="component" value="Unplaced"/>
</dbReference>
<feature type="region of interest" description="Disordered" evidence="10">
    <location>
        <begin position="1"/>
        <end position="185"/>
    </location>
</feature>
<dbReference type="FunFam" id="3.30.70.1170:FF:000001">
    <property type="entry name" value="Ribosomal RNA methyltransferase Nop2"/>
    <property type="match status" value="1"/>
</dbReference>
<feature type="active site" description="Nucleophile" evidence="9">
    <location>
        <position position="491"/>
    </location>
</feature>
<dbReference type="GO" id="GO:0000470">
    <property type="term" value="P:maturation of LSU-rRNA"/>
    <property type="evidence" value="ECO:0007669"/>
    <property type="project" value="TreeGrafter"/>
</dbReference>
<dbReference type="RefSeq" id="XP_028967913.1">
    <property type="nucleotide sequence ID" value="XM_029112080.1"/>
</dbReference>
<dbReference type="PANTHER" id="PTHR22807">
    <property type="entry name" value="NOP2 YEAST -RELATED NOL1/NOP2/FMU SUN DOMAIN-CONTAINING"/>
    <property type="match status" value="1"/>
</dbReference>
<organism evidence="12 13">
    <name type="scientific">Galendromus occidentalis</name>
    <name type="common">western predatory mite</name>
    <dbReference type="NCBI Taxonomy" id="34638"/>
    <lineage>
        <taxon>Eukaryota</taxon>
        <taxon>Metazoa</taxon>
        <taxon>Ecdysozoa</taxon>
        <taxon>Arthropoda</taxon>
        <taxon>Chelicerata</taxon>
        <taxon>Arachnida</taxon>
        <taxon>Acari</taxon>
        <taxon>Parasitiformes</taxon>
        <taxon>Mesostigmata</taxon>
        <taxon>Gamasina</taxon>
        <taxon>Phytoseioidea</taxon>
        <taxon>Phytoseiidae</taxon>
        <taxon>Typhlodrominae</taxon>
        <taxon>Galendromus</taxon>
    </lineage>
</organism>
<feature type="binding site" evidence="9">
    <location>
        <position position="418"/>
    </location>
    <ligand>
        <name>S-adenosyl-L-methionine</name>
        <dbReference type="ChEBI" id="CHEBI:59789"/>
    </ligand>
</feature>
<dbReference type="Pfam" id="PF01189">
    <property type="entry name" value="Methyltr_RsmB-F"/>
    <property type="match status" value="1"/>
</dbReference>
<evidence type="ECO:0000256" key="5">
    <source>
        <dbReference type="ARBA" id="ARBA00022679"/>
    </source>
</evidence>
<evidence type="ECO:0000256" key="9">
    <source>
        <dbReference type="PROSITE-ProRule" id="PRU01023"/>
    </source>
</evidence>
<evidence type="ECO:0000256" key="7">
    <source>
        <dbReference type="ARBA" id="ARBA00022884"/>
    </source>
</evidence>
<evidence type="ECO:0000256" key="2">
    <source>
        <dbReference type="ARBA" id="ARBA00007494"/>
    </source>
</evidence>
<dbReference type="InterPro" id="IPR049560">
    <property type="entry name" value="MeTrfase_RsmB-F_NOP2_cat"/>
</dbReference>
<dbReference type="GO" id="GO:0005730">
    <property type="term" value="C:nucleolus"/>
    <property type="evidence" value="ECO:0007669"/>
    <property type="project" value="UniProtKB-SubCell"/>
</dbReference>
<feature type="domain" description="SAM-dependent MTase RsmB/NOP-type" evidence="11">
    <location>
        <begin position="275"/>
        <end position="561"/>
    </location>
</feature>
<protein>
    <submittedName>
        <fullName evidence="13">Probable 28S rRNA (Cytosine(4447)-C(5))-methyltransferase</fullName>
    </submittedName>
</protein>
<keyword evidence="8" id="KW-0539">Nucleus</keyword>
<sequence>MGRKAKYDEKQKKGKGRKSRVQPAPQLPKQLKAKEDAKKLSRNQVKRLKKRQLKSSSKTDQAKQKRSPEEANSIDDREDGAQSSDDASGMDFENDSPRKGFTDENDSWLKPKQTSKRALFDDDADDDGVMDDDFDEDSRDPGSEASLEDEGTMRIEKQSKKILERRREDKELEEDELRDQADEQQKQKFSDYFRLPSESELENEKEVPLSVQAVHQRIKDILHVLADFSKRKEASRCRQDYVRQLILDLCSYYSYNAFLMERLFYLFSPTELSEYLEANQVPRPLTIRTNTLKTRRRELAQALLNRGVNLDPIGEWSKVGLVIYNSQVPIGATPEYLSGHYMLQGAASMLPVMALDPKENEKILDLCAAPGGKTSHIGALMKNTGVLFANDSQPDRCKAVIANLHRLGVTNAVVSTMDGRKFTKVMTGFDRVLVDAPCSGSGVVSKDEHVKTSKDEKDILRCSHLQKELLLAAIDCVDSNSSAGFVVYSTCSVLPEENECVIDYALKHRHVEIVDSSLKFGREGLPRYREHRFNPNMNLARRFYPHTHNMEGFFVCKLKKLANGNANNDGKGGEK</sequence>
<dbReference type="NCBIfam" id="TIGR00446">
    <property type="entry name" value="nop2p"/>
    <property type="match status" value="1"/>
</dbReference>
<keyword evidence="7 9" id="KW-0694">RNA-binding</keyword>
<evidence type="ECO:0000256" key="6">
    <source>
        <dbReference type="ARBA" id="ARBA00022691"/>
    </source>
</evidence>
<keyword evidence="5 9" id="KW-0808">Transferase</keyword>
<keyword evidence="6 9" id="KW-0949">S-adenosyl-L-methionine</keyword>
<evidence type="ECO:0000256" key="8">
    <source>
        <dbReference type="ARBA" id="ARBA00023242"/>
    </source>
</evidence>
<dbReference type="InterPro" id="IPR001678">
    <property type="entry name" value="MeTrfase_RsmB-F_NOP2_dom"/>
</dbReference>
<evidence type="ECO:0000256" key="3">
    <source>
        <dbReference type="ARBA" id="ARBA00022517"/>
    </source>
</evidence>
<dbReference type="PRINTS" id="PR02012">
    <property type="entry name" value="RCMTNOP2"/>
</dbReference>
<feature type="compositionally biased region" description="Basic residues" evidence="10">
    <location>
        <begin position="40"/>
        <end position="53"/>
    </location>
</feature>
<dbReference type="InterPro" id="IPR011023">
    <property type="entry name" value="Nop2p"/>
</dbReference>
<dbReference type="InterPro" id="IPR018314">
    <property type="entry name" value="RsmB/NOL1/NOP2-like_CS"/>
</dbReference>
<keyword evidence="12" id="KW-1185">Reference proteome</keyword>
<evidence type="ECO:0000313" key="13">
    <source>
        <dbReference type="RefSeq" id="XP_028967913.1"/>
    </source>
</evidence>
<dbReference type="Gene3D" id="3.40.50.150">
    <property type="entry name" value="Vaccinia Virus protein VP39"/>
    <property type="match status" value="1"/>
</dbReference>
<feature type="compositionally biased region" description="Basic and acidic residues" evidence="10">
    <location>
        <begin position="60"/>
        <end position="69"/>
    </location>
</feature>
<dbReference type="Gene3D" id="3.30.70.1170">
    <property type="entry name" value="Sun protein, domain 3"/>
    <property type="match status" value="1"/>
</dbReference>
<dbReference type="GO" id="GO:0070475">
    <property type="term" value="P:rRNA base methylation"/>
    <property type="evidence" value="ECO:0007669"/>
    <property type="project" value="TreeGrafter"/>
</dbReference>
<dbReference type="GO" id="GO:0009383">
    <property type="term" value="F:rRNA (cytosine-C5-)-methyltransferase activity"/>
    <property type="evidence" value="ECO:0007669"/>
    <property type="project" value="TreeGrafter"/>
</dbReference>
<dbReference type="PANTHER" id="PTHR22807:SF30">
    <property type="entry name" value="28S RRNA (CYTOSINE(4447)-C(5))-METHYLTRANSFERASE-RELATED"/>
    <property type="match status" value="1"/>
</dbReference>
<keyword evidence="4 9" id="KW-0489">Methyltransferase</keyword>
<dbReference type="GeneID" id="100903945"/>
<dbReference type="InterPro" id="IPR054728">
    <property type="entry name" value="RsmB-like_ferredoxin"/>
</dbReference>
<comment type="subcellular location">
    <subcellularLocation>
        <location evidence="1">Nucleus</location>
        <location evidence="1">Nucleolus</location>
    </subcellularLocation>
</comment>
<dbReference type="InterPro" id="IPR023267">
    <property type="entry name" value="RCMT"/>
</dbReference>
<dbReference type="InterPro" id="IPR029063">
    <property type="entry name" value="SAM-dependent_MTases_sf"/>
</dbReference>
<dbReference type="Pfam" id="PF22458">
    <property type="entry name" value="RsmF-B_ferredox"/>
    <property type="match status" value="1"/>
</dbReference>
<feature type="binding site" evidence="9">
    <location>
        <begin position="367"/>
        <end position="373"/>
    </location>
    <ligand>
        <name>S-adenosyl-L-methionine</name>
        <dbReference type="ChEBI" id="CHEBI:59789"/>
    </ligand>
</feature>
<keyword evidence="3" id="KW-0690">Ribosome biogenesis</keyword>
<comment type="similarity">
    <text evidence="2 9">Belongs to the class I-like SAM-binding methyltransferase superfamily. RsmB/NOP family.</text>
</comment>
<evidence type="ECO:0000256" key="1">
    <source>
        <dbReference type="ARBA" id="ARBA00004604"/>
    </source>
</evidence>
<dbReference type="PROSITE" id="PS01153">
    <property type="entry name" value="NOL1_NOP2_SUN"/>
    <property type="match status" value="1"/>
</dbReference>
<reference evidence="13" key="1">
    <citation type="submission" date="2025-08" db="UniProtKB">
        <authorList>
            <consortium name="RefSeq"/>
        </authorList>
    </citation>
    <scope>IDENTIFICATION</scope>
</reference>
<dbReference type="KEGG" id="goe:100903945"/>
<dbReference type="GO" id="GO:0003723">
    <property type="term" value="F:RNA binding"/>
    <property type="evidence" value="ECO:0007669"/>
    <property type="project" value="UniProtKB-UniRule"/>
</dbReference>
<feature type="binding site" evidence="9">
    <location>
        <position position="435"/>
    </location>
    <ligand>
        <name>S-adenosyl-L-methionine</name>
        <dbReference type="ChEBI" id="CHEBI:59789"/>
    </ligand>
</feature>
<evidence type="ECO:0000259" key="11">
    <source>
        <dbReference type="PROSITE" id="PS51686"/>
    </source>
</evidence>
<dbReference type="InterPro" id="IPR023273">
    <property type="entry name" value="RCMT_NOP2"/>
</dbReference>
<feature type="compositionally biased region" description="Basic and acidic residues" evidence="10">
    <location>
        <begin position="1"/>
        <end position="11"/>
    </location>
</feature>
<name>A0AAJ7SFQ1_9ACAR</name>